<proteinExistence type="predicted"/>
<protein>
    <submittedName>
        <fullName evidence="1">Uncharacterized protein</fullName>
    </submittedName>
</protein>
<sequence length="585" mass="64200">MPPRSNTAFPANLGLYLGRPPLQVPRRGLLDALNIRIKEGRVSALNLGWTPFGLFNALSGPMTLIDNLFLRSGGQILIFGTTKDLYKYNEGTEKVDFITPRYETGTADPTNGSAVVVGGTNWDTNLKVGDEMHFGATGQTDPEDTGNGGWYEVLTVDSAVQVTLTTNYTGTGGVQAYTARVLYTGDIFDYWRTVTFFDAQPDDKDLWFATNGVDDIQEWDGVTDQVTDLGATLSFTCKELFVFKNMLIYAHILEDSGEVKPTSIKNSDAANPKDLAGGIAGEFVISDGVDPIVSLFSLGDNLVIYGQRSAILAQFVGTPLTFIFRTAIAGIGPISGRTVADFGDFHEFVGADSQFTFDGVTLKESGTHIWREVLRTKAPNRLDLAFSHFDEENGDLIWAFPLTTDPNSATENTIRIAHSEHYLEEVGDRDPTPYSKRDFPFTVSGFFERQSTLTWDQISGTWASQNFRWNDQFFTAAFPFNLVGDESGNVFTLNTSQDGAGAALVARARFGRVAISDGRGRNLVTRVYPFAVQFPGATYTLDVKTFLAESAAGPAVLLDTGNFDLTLAGDRFVTPYRRGRYMEVQ</sequence>
<reference evidence="1" key="1">
    <citation type="journal article" date="2015" name="Nature">
        <title>Complex archaea that bridge the gap between prokaryotes and eukaryotes.</title>
        <authorList>
            <person name="Spang A."/>
            <person name="Saw J.H."/>
            <person name="Jorgensen S.L."/>
            <person name="Zaremba-Niedzwiedzka K."/>
            <person name="Martijn J."/>
            <person name="Lind A.E."/>
            <person name="van Eijk R."/>
            <person name="Schleper C."/>
            <person name="Guy L."/>
            <person name="Ettema T.J."/>
        </authorList>
    </citation>
    <scope>NUCLEOTIDE SEQUENCE</scope>
</reference>
<name>A0A0F9JJA2_9ZZZZ</name>
<comment type="caution">
    <text evidence="1">The sequence shown here is derived from an EMBL/GenBank/DDBJ whole genome shotgun (WGS) entry which is preliminary data.</text>
</comment>
<evidence type="ECO:0000313" key="1">
    <source>
        <dbReference type="EMBL" id="KKM62406.1"/>
    </source>
</evidence>
<accession>A0A0F9JJA2</accession>
<dbReference type="AlphaFoldDB" id="A0A0F9JJA2"/>
<dbReference type="EMBL" id="LAZR01011301">
    <property type="protein sequence ID" value="KKM62406.1"/>
    <property type="molecule type" value="Genomic_DNA"/>
</dbReference>
<feature type="non-terminal residue" evidence="1">
    <location>
        <position position="585"/>
    </location>
</feature>
<organism evidence="1">
    <name type="scientific">marine sediment metagenome</name>
    <dbReference type="NCBI Taxonomy" id="412755"/>
    <lineage>
        <taxon>unclassified sequences</taxon>
        <taxon>metagenomes</taxon>
        <taxon>ecological metagenomes</taxon>
    </lineage>
</organism>
<gene>
    <name evidence="1" type="ORF">LCGC14_1521980</name>
</gene>